<evidence type="ECO:0000259" key="4">
    <source>
        <dbReference type="Pfam" id="PF00733"/>
    </source>
</evidence>
<dbReference type="Proteomes" id="UP000823637">
    <property type="component" value="Unassembled WGS sequence"/>
</dbReference>
<feature type="domain" description="Asparagine synthetase" evidence="4">
    <location>
        <begin position="195"/>
        <end position="259"/>
    </location>
</feature>
<evidence type="ECO:0000313" key="6">
    <source>
        <dbReference type="Proteomes" id="UP000823637"/>
    </source>
</evidence>
<dbReference type="InterPro" id="IPR014729">
    <property type="entry name" value="Rossmann-like_a/b/a_fold"/>
</dbReference>
<dbReference type="Gene3D" id="3.40.50.620">
    <property type="entry name" value="HUPs"/>
    <property type="match status" value="1"/>
</dbReference>
<dbReference type="SUPFAM" id="SSF52402">
    <property type="entry name" value="Adenine nucleotide alpha hydrolases-like"/>
    <property type="match status" value="1"/>
</dbReference>
<dbReference type="EMBL" id="JADIMR010000020">
    <property type="protein sequence ID" value="MBO8446400.1"/>
    <property type="molecule type" value="Genomic_DNA"/>
</dbReference>
<dbReference type="GO" id="GO:0004066">
    <property type="term" value="F:asparagine synthase (glutamine-hydrolyzing) activity"/>
    <property type="evidence" value="ECO:0007669"/>
    <property type="project" value="UniProtKB-EC"/>
</dbReference>
<dbReference type="GO" id="GO:0006529">
    <property type="term" value="P:asparagine biosynthetic process"/>
    <property type="evidence" value="ECO:0007669"/>
    <property type="project" value="InterPro"/>
</dbReference>
<comment type="pathway">
    <text evidence="1">Amino-acid biosynthesis; L-asparagine biosynthesis; L-asparagine from L-aspartate (L-Gln route): step 1/1.</text>
</comment>
<evidence type="ECO:0000256" key="1">
    <source>
        <dbReference type="ARBA" id="ARBA00005187"/>
    </source>
</evidence>
<protein>
    <recommendedName>
        <fullName evidence="2">asparagine synthase (glutamine-hydrolyzing)</fullName>
        <ecNumber evidence="2">6.3.5.4</ecNumber>
    </recommendedName>
</protein>
<dbReference type="InterPro" id="IPR051786">
    <property type="entry name" value="ASN_synthetase/amidase"/>
</dbReference>
<reference evidence="5" key="2">
    <citation type="journal article" date="2021" name="PeerJ">
        <title>Extensive microbial diversity within the chicken gut microbiome revealed by metagenomics and culture.</title>
        <authorList>
            <person name="Gilroy R."/>
            <person name="Ravi A."/>
            <person name="Getino M."/>
            <person name="Pursley I."/>
            <person name="Horton D.L."/>
            <person name="Alikhan N.F."/>
            <person name="Baker D."/>
            <person name="Gharbi K."/>
            <person name="Hall N."/>
            <person name="Watson M."/>
            <person name="Adriaenssens E.M."/>
            <person name="Foster-Nyarko E."/>
            <person name="Jarju S."/>
            <person name="Secka A."/>
            <person name="Antonio M."/>
            <person name="Oren A."/>
            <person name="Chaudhuri R.R."/>
            <person name="La Ragione R."/>
            <person name="Hildebrand F."/>
            <person name="Pallen M.J."/>
        </authorList>
    </citation>
    <scope>NUCLEOTIDE SEQUENCE</scope>
    <source>
        <strain evidence="5">D3-1215</strain>
    </source>
</reference>
<dbReference type="AlphaFoldDB" id="A0A9D9H9S5"/>
<evidence type="ECO:0000256" key="2">
    <source>
        <dbReference type="ARBA" id="ARBA00012737"/>
    </source>
</evidence>
<comment type="caution">
    <text evidence="5">The sequence shown here is derived from an EMBL/GenBank/DDBJ whole genome shotgun (WGS) entry which is preliminary data.</text>
</comment>
<comment type="catalytic activity">
    <reaction evidence="3">
        <text>L-aspartate + L-glutamine + ATP + H2O = L-asparagine + L-glutamate + AMP + diphosphate + H(+)</text>
        <dbReference type="Rhea" id="RHEA:12228"/>
        <dbReference type="ChEBI" id="CHEBI:15377"/>
        <dbReference type="ChEBI" id="CHEBI:15378"/>
        <dbReference type="ChEBI" id="CHEBI:29985"/>
        <dbReference type="ChEBI" id="CHEBI:29991"/>
        <dbReference type="ChEBI" id="CHEBI:30616"/>
        <dbReference type="ChEBI" id="CHEBI:33019"/>
        <dbReference type="ChEBI" id="CHEBI:58048"/>
        <dbReference type="ChEBI" id="CHEBI:58359"/>
        <dbReference type="ChEBI" id="CHEBI:456215"/>
        <dbReference type="EC" id="6.3.5.4"/>
    </reaction>
</comment>
<gene>
    <name evidence="5" type="ORF">IAC32_01445</name>
</gene>
<name>A0A9D9H9S5_9BACT</name>
<dbReference type="InterPro" id="IPR001962">
    <property type="entry name" value="Asn_synthase"/>
</dbReference>
<dbReference type="EC" id="6.3.5.4" evidence="2"/>
<evidence type="ECO:0000313" key="5">
    <source>
        <dbReference type="EMBL" id="MBO8446400.1"/>
    </source>
</evidence>
<dbReference type="Pfam" id="PF00733">
    <property type="entry name" value="Asn_synthase"/>
    <property type="match status" value="1"/>
</dbReference>
<dbReference type="PANTHER" id="PTHR43284">
    <property type="entry name" value="ASPARAGINE SYNTHETASE (GLUTAMINE-HYDROLYZING)"/>
    <property type="match status" value="1"/>
</dbReference>
<dbReference type="InterPro" id="IPR029055">
    <property type="entry name" value="Ntn_hydrolases_N"/>
</dbReference>
<accession>A0A9D9H9S5</accession>
<evidence type="ECO:0000256" key="3">
    <source>
        <dbReference type="ARBA" id="ARBA00048741"/>
    </source>
</evidence>
<dbReference type="PANTHER" id="PTHR43284:SF1">
    <property type="entry name" value="ASPARAGINE SYNTHETASE"/>
    <property type="match status" value="1"/>
</dbReference>
<organism evidence="5 6">
    <name type="scientific">Candidatus Enterocola intestinipullorum</name>
    <dbReference type="NCBI Taxonomy" id="2840783"/>
    <lineage>
        <taxon>Bacteria</taxon>
        <taxon>Pseudomonadati</taxon>
        <taxon>Bacteroidota</taxon>
        <taxon>Bacteroidia</taxon>
        <taxon>Bacteroidales</taxon>
        <taxon>Candidatus Enterocola</taxon>
    </lineage>
</organism>
<sequence>MTLNVKTDLKSPLWTNKGEIFVYGYGFANGILLKGNALADYFLKAGNSGSFKTALAGLNGIFAVVARLRDGNWYAASSPCGIPQLFYTNKDGKVVISDDAYSLTDGKFEKDDNAAWLYRCLAYIPGDATLDMRVKKIEPCNMLCIADGRLLQAPYYSFLCRKDGTQGTEYEAAGKCFLDILDRVFDRMACIAGGRQIAIPLSSGGDSRLIATMLRKKGYDNVVCYTVGRKSNPEIPIAAAVAGKLGYRHYVIYAEDKEIRLHDKTDLGYLAYCCNLCNMPWTFEYPAVKHLVMKGIIEPDTLFAPGHGGDFLGGNHIRCTFIDESTSLKAIARRIATSRPVKKNDPLARNAIHRLLEHDISFLPSSVLDDYMMKNWLSRNINISCRLYSYFGHGTLLPLWDNELINFFRMLDPEWKTKKILYTDNIVKHVFEPMGTGFPTSTHPTDKNVYMKQMFKDYVKSFIPARLLHELLPRPQDLTGLSYINRQMEKEVLDNNPVLYSNQHNELSLLWYLKNVEAFCK</sequence>
<dbReference type="SUPFAM" id="SSF56235">
    <property type="entry name" value="N-terminal nucleophile aminohydrolases (Ntn hydrolases)"/>
    <property type="match status" value="1"/>
</dbReference>
<proteinExistence type="predicted"/>
<reference evidence="5" key="1">
    <citation type="submission" date="2020-10" db="EMBL/GenBank/DDBJ databases">
        <authorList>
            <person name="Gilroy R."/>
        </authorList>
    </citation>
    <scope>NUCLEOTIDE SEQUENCE</scope>
    <source>
        <strain evidence="5">D3-1215</strain>
    </source>
</reference>